<sequence>MEALPTLPFPHTFLEYSDEFAPLSENLQKDLISNLKANHDDKKLQEQEEDNQDFSFPCFHHRLKETLVTAEEIFNNGQIKPMFPFLHESHTIPAERFFLEQQVNVVSLDSKPQSVPETIICELSKKLTNLEVEVVEDLKKRCNRRRSSIPFLKLWRLRQDLKRQNYNDGKDGLGFTAPINKKSKVKTKGRNEKTRVSSAHEQFYVMNRLKKESNKRRNFLPFQNFQSQLSVTHLEK</sequence>
<protein>
    <submittedName>
        <fullName evidence="1">Uncharacterized protein</fullName>
    </submittedName>
</protein>
<evidence type="ECO:0000313" key="1">
    <source>
        <dbReference type="EMBL" id="MED6208859.1"/>
    </source>
</evidence>
<comment type="caution">
    <text evidence="1">The sequence shown here is derived from an EMBL/GenBank/DDBJ whole genome shotgun (WGS) entry which is preliminary data.</text>
</comment>
<gene>
    <name evidence="1" type="ORF">PIB30_049139</name>
</gene>
<accession>A0ABU6YHU3</accession>
<name>A0ABU6YHU3_9FABA</name>
<dbReference type="Pfam" id="PF07816">
    <property type="entry name" value="DUF1645"/>
    <property type="match status" value="1"/>
</dbReference>
<dbReference type="EMBL" id="JASCZI010241983">
    <property type="protein sequence ID" value="MED6208859.1"/>
    <property type="molecule type" value="Genomic_DNA"/>
</dbReference>
<dbReference type="PANTHER" id="PTHR33095">
    <property type="entry name" value="OS07G0619500 PROTEIN"/>
    <property type="match status" value="1"/>
</dbReference>
<dbReference type="Proteomes" id="UP001341840">
    <property type="component" value="Unassembled WGS sequence"/>
</dbReference>
<dbReference type="InterPro" id="IPR012442">
    <property type="entry name" value="DUF1645_plant"/>
</dbReference>
<reference evidence="1 2" key="1">
    <citation type="journal article" date="2023" name="Plants (Basel)">
        <title>Bridging the Gap: Combining Genomics and Transcriptomics Approaches to Understand Stylosanthes scabra, an Orphan Legume from the Brazilian Caatinga.</title>
        <authorList>
            <person name="Ferreira-Neto J.R.C."/>
            <person name="da Silva M.D."/>
            <person name="Binneck E."/>
            <person name="de Melo N.F."/>
            <person name="da Silva R.H."/>
            <person name="de Melo A.L.T.M."/>
            <person name="Pandolfi V."/>
            <person name="Bustamante F.O."/>
            <person name="Brasileiro-Vidal A.C."/>
            <person name="Benko-Iseppon A.M."/>
        </authorList>
    </citation>
    <scope>NUCLEOTIDE SEQUENCE [LARGE SCALE GENOMIC DNA]</scope>
    <source>
        <tissue evidence="1">Leaves</tissue>
    </source>
</reference>
<evidence type="ECO:0000313" key="2">
    <source>
        <dbReference type="Proteomes" id="UP001341840"/>
    </source>
</evidence>
<dbReference type="PANTHER" id="PTHR33095:SF114">
    <property type="entry name" value="DUF1645 FAMILY PROTEIN"/>
    <property type="match status" value="1"/>
</dbReference>
<keyword evidence="2" id="KW-1185">Reference proteome</keyword>
<organism evidence="1 2">
    <name type="scientific">Stylosanthes scabra</name>
    <dbReference type="NCBI Taxonomy" id="79078"/>
    <lineage>
        <taxon>Eukaryota</taxon>
        <taxon>Viridiplantae</taxon>
        <taxon>Streptophyta</taxon>
        <taxon>Embryophyta</taxon>
        <taxon>Tracheophyta</taxon>
        <taxon>Spermatophyta</taxon>
        <taxon>Magnoliopsida</taxon>
        <taxon>eudicotyledons</taxon>
        <taxon>Gunneridae</taxon>
        <taxon>Pentapetalae</taxon>
        <taxon>rosids</taxon>
        <taxon>fabids</taxon>
        <taxon>Fabales</taxon>
        <taxon>Fabaceae</taxon>
        <taxon>Papilionoideae</taxon>
        <taxon>50 kb inversion clade</taxon>
        <taxon>dalbergioids sensu lato</taxon>
        <taxon>Dalbergieae</taxon>
        <taxon>Pterocarpus clade</taxon>
        <taxon>Stylosanthes</taxon>
    </lineage>
</organism>
<proteinExistence type="predicted"/>